<feature type="coiled-coil region" evidence="1">
    <location>
        <begin position="201"/>
        <end position="228"/>
    </location>
</feature>
<dbReference type="eggNOG" id="ENOG502QW4I">
    <property type="taxonomic scope" value="Eukaryota"/>
</dbReference>
<dbReference type="AlphaFoldDB" id="H3AY14"/>
<dbReference type="KEGG" id="lcm:102348065"/>
<dbReference type="STRING" id="7897.ENSLACP00000014535"/>
<dbReference type="OMA" id="NWALKEF"/>
<feature type="region of interest" description="Disordered" evidence="2">
    <location>
        <begin position="1"/>
        <end position="30"/>
    </location>
</feature>
<dbReference type="PRINTS" id="PR02090">
    <property type="entry name" value="HAUSAUGMINL4"/>
</dbReference>
<proteinExistence type="predicted"/>
<name>H3AY14_LATCH</name>
<dbReference type="GO" id="GO:0051225">
    <property type="term" value="P:spindle assembly"/>
    <property type="evidence" value="ECO:0007669"/>
    <property type="project" value="InterPro"/>
</dbReference>
<dbReference type="HOGENOM" id="CLU_065166_0_0_1"/>
<reference evidence="4" key="1">
    <citation type="submission" date="2011-08" db="EMBL/GenBank/DDBJ databases">
        <title>The draft genome of Latimeria chalumnae.</title>
        <authorList>
            <person name="Di Palma F."/>
            <person name="Alfoldi J."/>
            <person name="Johnson J."/>
            <person name="Berlin A."/>
            <person name="Gnerre S."/>
            <person name="Jaffe D."/>
            <person name="MacCallum I."/>
            <person name="Young S."/>
            <person name="Walker B.J."/>
            <person name="Lander E."/>
            <person name="Lindblad-Toh K."/>
        </authorList>
    </citation>
    <scope>NUCLEOTIDE SEQUENCE [LARGE SCALE GENOMIC DNA]</scope>
    <source>
        <strain evidence="4">Wild caught</strain>
    </source>
</reference>
<accession>H3AY14</accession>
<dbReference type="InParanoid" id="H3AY14"/>
<keyword evidence="1" id="KW-0175">Coiled coil</keyword>
<organism evidence="3 4">
    <name type="scientific">Latimeria chalumnae</name>
    <name type="common">Coelacanth</name>
    <dbReference type="NCBI Taxonomy" id="7897"/>
    <lineage>
        <taxon>Eukaryota</taxon>
        <taxon>Metazoa</taxon>
        <taxon>Chordata</taxon>
        <taxon>Craniata</taxon>
        <taxon>Vertebrata</taxon>
        <taxon>Euteleostomi</taxon>
        <taxon>Coelacanthiformes</taxon>
        <taxon>Coelacanthidae</taxon>
        <taxon>Latimeria</taxon>
    </lineage>
</organism>
<dbReference type="OrthoDB" id="661220at2759"/>
<dbReference type="RefSeq" id="XP_005997088.1">
    <property type="nucleotide sequence ID" value="XM_005997026.3"/>
</dbReference>
<dbReference type="InterPro" id="IPR026214">
    <property type="entry name" value="HAUS4_met"/>
</dbReference>
<evidence type="ECO:0000313" key="4">
    <source>
        <dbReference type="Proteomes" id="UP000008672"/>
    </source>
</evidence>
<dbReference type="Pfam" id="PF14735">
    <property type="entry name" value="HAUS4"/>
    <property type="match status" value="1"/>
</dbReference>
<sequence length="361" mass="41941">MFAYSGFGDGNSSELPEHKEPSCLCQPSEDDLSQHPGFADLLLRLRQHVDETGLSTSLRKELEQADRELKLQRVGWLRSELLHRLIQELLQEYHAQKWETPPEDATFYETLEQCLLVAECTKSLDPSKTTTQDAPPLLGLEIQHLMSLAPESESIRQMKEQLPGELEQRLKRKCFSVLSYYKPECEADSRELKTAKSCQLAELLEEENRRLQAEREGIRAQARLLQEQRVIYLAILTRCLGLLQRLLMDFRLKTQSDLDRKTVEYLEVKCNTILLQIRTGELEILLETYTAERVSAHRTIRATLEEKIQKEEQAMATSRRLLHSYEVLGAEFESLVQEYTHLKEEIVNKKWALHEFTKSNQ</sequence>
<dbReference type="PANTHER" id="PTHR16219">
    <property type="entry name" value="AUGMIN SUBUNIT 4 FAMILY MEMBER"/>
    <property type="match status" value="1"/>
</dbReference>
<gene>
    <name evidence="3" type="primary">HAUS4</name>
</gene>
<dbReference type="InterPro" id="IPR029327">
    <property type="entry name" value="HAUS4"/>
</dbReference>
<dbReference type="GO" id="GO:0007098">
    <property type="term" value="P:centrosome cycle"/>
    <property type="evidence" value="ECO:0007669"/>
    <property type="project" value="InterPro"/>
</dbReference>
<reference evidence="3" key="3">
    <citation type="submission" date="2025-09" db="UniProtKB">
        <authorList>
            <consortium name="Ensembl"/>
        </authorList>
    </citation>
    <scope>IDENTIFICATION</scope>
</reference>
<dbReference type="GeneTree" id="ENSGT00390000014634"/>
<reference evidence="3" key="2">
    <citation type="submission" date="2025-08" db="UniProtKB">
        <authorList>
            <consortium name="Ensembl"/>
        </authorList>
    </citation>
    <scope>IDENTIFICATION</scope>
</reference>
<dbReference type="CTD" id="54930"/>
<dbReference type="EMBL" id="AFYH01079899">
    <property type="status" value="NOT_ANNOTATED_CDS"/>
    <property type="molecule type" value="Genomic_DNA"/>
</dbReference>
<dbReference type="PANTHER" id="PTHR16219:SF1">
    <property type="entry name" value="HAUS AUGMIN-LIKE COMPLEX SUBUNIT 4"/>
    <property type="match status" value="1"/>
</dbReference>
<dbReference type="GO" id="GO:0051011">
    <property type="term" value="F:microtubule minus-end binding"/>
    <property type="evidence" value="ECO:0007669"/>
    <property type="project" value="TreeGrafter"/>
</dbReference>
<dbReference type="GO" id="GO:0070652">
    <property type="term" value="C:HAUS complex"/>
    <property type="evidence" value="ECO:0007669"/>
    <property type="project" value="InterPro"/>
</dbReference>
<protein>
    <submittedName>
        <fullName evidence="3">HAUS augmin like complex subunit 4</fullName>
    </submittedName>
</protein>
<dbReference type="FunCoup" id="H3AY14">
    <property type="interactions" value="763"/>
</dbReference>
<evidence type="ECO:0000313" key="3">
    <source>
        <dbReference type="Ensembl" id="ENSLACP00000014535.2"/>
    </source>
</evidence>
<dbReference type="GeneID" id="102348065"/>
<evidence type="ECO:0000256" key="2">
    <source>
        <dbReference type="SAM" id="MobiDB-lite"/>
    </source>
</evidence>
<evidence type="ECO:0000256" key="1">
    <source>
        <dbReference type="SAM" id="Coils"/>
    </source>
</evidence>
<keyword evidence="4" id="KW-1185">Reference proteome</keyword>
<dbReference type="Ensembl" id="ENSLACT00000014635.2">
    <property type="protein sequence ID" value="ENSLACP00000014535.2"/>
    <property type="gene ID" value="ENSLACG00000012792.2"/>
</dbReference>
<dbReference type="RefSeq" id="XP_014344474.1">
    <property type="nucleotide sequence ID" value="XM_014488988.2"/>
</dbReference>
<dbReference type="Proteomes" id="UP000008672">
    <property type="component" value="Unassembled WGS sequence"/>
</dbReference>